<dbReference type="PROSITE" id="PS50297">
    <property type="entry name" value="ANK_REP_REGION"/>
    <property type="match status" value="3"/>
</dbReference>
<feature type="domain" description="DUF3447" evidence="2">
    <location>
        <begin position="153"/>
        <end position="227"/>
    </location>
</feature>
<evidence type="ECO:0000313" key="3">
    <source>
        <dbReference type="EMBL" id="EAX96248.1"/>
    </source>
</evidence>
<protein>
    <recommendedName>
        <fullName evidence="2">DUF3447 domain-containing protein</fullName>
    </recommendedName>
</protein>
<dbReference type="SMART" id="SM00248">
    <property type="entry name" value="ANK"/>
    <property type="match status" value="7"/>
</dbReference>
<name>A2FFR4_TRIV3</name>
<dbReference type="VEuPathDB" id="TrichDB:TVAGG3_0488990"/>
<dbReference type="PRINTS" id="PR01415">
    <property type="entry name" value="ANKYRIN"/>
</dbReference>
<dbReference type="EMBL" id="DS113767">
    <property type="protein sequence ID" value="EAX96248.1"/>
    <property type="molecule type" value="Genomic_DNA"/>
</dbReference>
<dbReference type="RefSeq" id="XP_001309178.1">
    <property type="nucleotide sequence ID" value="XM_001309177.1"/>
</dbReference>
<evidence type="ECO:0000256" key="1">
    <source>
        <dbReference type="PROSITE-ProRule" id="PRU00023"/>
    </source>
</evidence>
<dbReference type="InterPro" id="IPR036770">
    <property type="entry name" value="Ankyrin_rpt-contain_sf"/>
</dbReference>
<feature type="repeat" description="ANK" evidence="1">
    <location>
        <begin position="366"/>
        <end position="398"/>
    </location>
</feature>
<dbReference type="KEGG" id="tva:4754017"/>
<dbReference type="PANTHER" id="PTHR24182:SF13">
    <property type="entry name" value="LD18443P"/>
    <property type="match status" value="1"/>
</dbReference>
<feature type="repeat" description="ANK" evidence="1">
    <location>
        <begin position="332"/>
        <end position="364"/>
    </location>
</feature>
<dbReference type="InterPro" id="IPR020683">
    <property type="entry name" value="DUF3447"/>
</dbReference>
<dbReference type="AlphaFoldDB" id="A2FFR4"/>
<dbReference type="Gene3D" id="1.25.40.20">
    <property type="entry name" value="Ankyrin repeat-containing domain"/>
    <property type="match status" value="2"/>
</dbReference>
<dbReference type="SUPFAM" id="SSF48403">
    <property type="entry name" value="Ankyrin repeat"/>
    <property type="match status" value="2"/>
</dbReference>
<gene>
    <name evidence="3" type="ORF">TVAG_205340</name>
</gene>
<accession>A2FFR4</accession>
<reference evidence="3" key="2">
    <citation type="journal article" date="2007" name="Science">
        <title>Draft genome sequence of the sexually transmitted pathogen Trichomonas vaginalis.</title>
        <authorList>
            <person name="Carlton J.M."/>
            <person name="Hirt R.P."/>
            <person name="Silva J.C."/>
            <person name="Delcher A.L."/>
            <person name="Schatz M."/>
            <person name="Zhao Q."/>
            <person name="Wortman J.R."/>
            <person name="Bidwell S.L."/>
            <person name="Alsmark U.C.M."/>
            <person name="Besteiro S."/>
            <person name="Sicheritz-Ponten T."/>
            <person name="Noel C.J."/>
            <person name="Dacks J.B."/>
            <person name="Foster P.G."/>
            <person name="Simillion C."/>
            <person name="Van de Peer Y."/>
            <person name="Miranda-Saavedra D."/>
            <person name="Barton G.J."/>
            <person name="Westrop G.D."/>
            <person name="Mueller S."/>
            <person name="Dessi D."/>
            <person name="Fiori P.L."/>
            <person name="Ren Q."/>
            <person name="Paulsen I."/>
            <person name="Zhang H."/>
            <person name="Bastida-Corcuera F.D."/>
            <person name="Simoes-Barbosa A."/>
            <person name="Brown M.T."/>
            <person name="Hayes R.D."/>
            <person name="Mukherjee M."/>
            <person name="Okumura C.Y."/>
            <person name="Schneider R."/>
            <person name="Smith A.J."/>
            <person name="Vanacova S."/>
            <person name="Villalvazo M."/>
            <person name="Haas B.J."/>
            <person name="Pertea M."/>
            <person name="Feldblyum T.V."/>
            <person name="Utterback T.R."/>
            <person name="Shu C.L."/>
            <person name="Osoegawa K."/>
            <person name="de Jong P.J."/>
            <person name="Hrdy I."/>
            <person name="Horvathova L."/>
            <person name="Zubacova Z."/>
            <person name="Dolezal P."/>
            <person name="Malik S.B."/>
            <person name="Logsdon J.M. Jr."/>
            <person name="Henze K."/>
            <person name="Gupta A."/>
            <person name="Wang C.C."/>
            <person name="Dunne R.L."/>
            <person name="Upcroft J.A."/>
            <person name="Upcroft P."/>
            <person name="White O."/>
            <person name="Salzberg S.L."/>
            <person name="Tang P."/>
            <person name="Chiu C.-H."/>
            <person name="Lee Y.-S."/>
            <person name="Embley T.M."/>
            <person name="Coombs G.H."/>
            <person name="Mottram J.C."/>
            <person name="Tachezy J."/>
            <person name="Fraser-Liggett C.M."/>
            <person name="Johnson P.J."/>
        </authorList>
    </citation>
    <scope>NUCLEOTIDE SEQUENCE [LARGE SCALE GENOMIC DNA]</scope>
    <source>
        <strain evidence="3">G3</strain>
    </source>
</reference>
<dbReference type="STRING" id="5722.A2FFR4"/>
<dbReference type="InterPro" id="IPR002110">
    <property type="entry name" value="Ankyrin_rpt"/>
</dbReference>
<proteinExistence type="predicted"/>
<dbReference type="eggNOG" id="KOG4177">
    <property type="taxonomic scope" value="Eukaryota"/>
</dbReference>
<dbReference type="Pfam" id="PF12796">
    <property type="entry name" value="Ank_2"/>
    <property type="match status" value="3"/>
</dbReference>
<dbReference type="PANTHER" id="PTHR24182">
    <property type="entry name" value="ANKYRIN REPEAT AND SOCS BOX CONTAINING 4"/>
    <property type="match status" value="1"/>
</dbReference>
<feature type="repeat" description="ANK" evidence="1">
    <location>
        <begin position="298"/>
        <end position="330"/>
    </location>
</feature>
<keyword evidence="4" id="KW-1185">Reference proteome</keyword>
<dbReference type="Proteomes" id="UP000001542">
    <property type="component" value="Unassembled WGS sequence"/>
</dbReference>
<feature type="repeat" description="ANK" evidence="1">
    <location>
        <begin position="461"/>
        <end position="493"/>
    </location>
</feature>
<dbReference type="VEuPathDB" id="TrichDB:TVAG_205340"/>
<dbReference type="PROSITE" id="PS50088">
    <property type="entry name" value="ANK_REPEAT"/>
    <property type="match status" value="4"/>
</dbReference>
<dbReference type="InParanoid" id="A2FFR4"/>
<reference evidence="3" key="1">
    <citation type="submission" date="2006-10" db="EMBL/GenBank/DDBJ databases">
        <authorList>
            <person name="Amadeo P."/>
            <person name="Zhao Q."/>
            <person name="Wortman J."/>
            <person name="Fraser-Liggett C."/>
            <person name="Carlton J."/>
        </authorList>
    </citation>
    <scope>NUCLEOTIDE SEQUENCE</scope>
    <source>
        <strain evidence="3">G3</strain>
    </source>
</reference>
<keyword evidence="1" id="KW-0040">ANK repeat</keyword>
<dbReference type="Pfam" id="PF11929">
    <property type="entry name" value="DUF3447"/>
    <property type="match status" value="1"/>
</dbReference>
<evidence type="ECO:0000313" key="4">
    <source>
        <dbReference type="Proteomes" id="UP000001542"/>
    </source>
</evidence>
<evidence type="ECO:0000259" key="2">
    <source>
        <dbReference type="Pfam" id="PF11929"/>
    </source>
</evidence>
<sequence length="558" mass="63606">MKMSQAIRASETLLKEYKGYIDTWDAIYKLDTDEINSTAGLYEDIKNNLIDTGYFTAKEMIELIARACNEGLHYRHGYIELMKKISEGYFVDNMNISQYNDIKINTPEYAIINDNEEELLYHLTRKRFSHAKILEKCCLRGAINCFMLMRQEFNVKITKECLDASFRGNNKRIINECLKGVKPDQRTMQAAIASHNFDNVEKLYTEYRLSIDPYSCSMYLNLYEFIFFLDDSSSHDLSLGLFTSPHFRIPSLCEYLIKNGANINYNVHSHTVLYVAAIVNQTDIVSTLLLNGFDCSFLDGSELDYAISNNNSAMVELLVSYGSNVNYRSEKDQLTILHNACAKNNIKAPNILISHGANINDNNNIGKLTPLMVVTTQNHRDIIKLLISHGADINMQEYRGYSAIHLAIIANRRGKTNEDAEYLEKMFGLDLIKDFVNDSEVNDLIELLLSNGANVNAKNFDGLTPLHLASLLSTKEIVEILISHGAEINPISENELTPLDVAIRREKIDYEKYLILRENNMDYQYYLDSSQEAIKIQALLKSHGGKTNSQDTREAEEL</sequence>
<organism evidence="3 4">
    <name type="scientific">Trichomonas vaginalis (strain ATCC PRA-98 / G3)</name>
    <dbReference type="NCBI Taxonomy" id="412133"/>
    <lineage>
        <taxon>Eukaryota</taxon>
        <taxon>Metamonada</taxon>
        <taxon>Parabasalia</taxon>
        <taxon>Trichomonadida</taxon>
        <taxon>Trichomonadidae</taxon>
        <taxon>Trichomonas</taxon>
    </lineage>
</organism>
<dbReference type="SMR" id="A2FFR4"/>